<evidence type="ECO:0000256" key="6">
    <source>
        <dbReference type="ARBA" id="ARBA00023002"/>
    </source>
</evidence>
<keyword evidence="4 9" id="KW-0349">Heme</keyword>
<evidence type="ECO:0000256" key="7">
    <source>
        <dbReference type="ARBA" id="ARBA00023004"/>
    </source>
</evidence>
<feature type="transmembrane region" description="Helical" evidence="11">
    <location>
        <begin position="469"/>
        <end position="488"/>
    </location>
</feature>
<evidence type="ECO:0000313" key="12">
    <source>
        <dbReference type="EMBL" id="KAH6821868.1"/>
    </source>
</evidence>
<dbReference type="GO" id="GO:0044550">
    <property type="term" value="P:secondary metabolite biosynthetic process"/>
    <property type="evidence" value="ECO:0007669"/>
    <property type="project" value="UniProtKB-ARBA"/>
</dbReference>
<reference evidence="12 13" key="1">
    <citation type="journal article" date="2021" name="Nat. Commun.">
        <title>Incipient diploidization of the medicinal plant Perilla within 10,000 years.</title>
        <authorList>
            <person name="Zhang Y."/>
            <person name="Shen Q."/>
            <person name="Leng L."/>
            <person name="Zhang D."/>
            <person name="Chen S."/>
            <person name="Shi Y."/>
            <person name="Ning Z."/>
            <person name="Chen S."/>
        </authorList>
    </citation>
    <scope>NUCLEOTIDE SEQUENCE [LARGE SCALE GENOMIC DNA]</scope>
    <source>
        <strain evidence="13">cv. PC099</strain>
    </source>
</reference>
<sequence length="537" mass="60523">MENIYSIVSLSFVAMSSLAIILRIRRLRKKSRRPLPPGPWGYPVVGCLPAMIKNKPTFRWIHKIMEEMNTEIACIPLGSTNVIAVSSPELARELLKKQDAIFATRPAYSMSAWMTSGFLTTVLTPSGDQWKKMKKVLVSDVLSPATHQRLHDKRREEADHLVRYVYNQCRGVVAADGGGDVDLRVATRHYCGNVIRKLVFGKRFFGAGAADGGPGVEEREHVDGLFTILMYIYGFAVADYLPWMEVFDIDGHKKIINDAINDVRKYQDDEIAERVEMWKRGARTTSDDILDVLICLRGTDNTSLLSIQEIKAQITCDHDDDSQEIMLAAVDNPSNAVEWAIAEMINKPSILDRAREELDRVVGKNRLIQESDFPKLNYIKACIKEAFRLHPIAPFNVPHESTQDTVVGDYFIPKGSHVLLSRTGLGRNPRVWTDPLEFKPERHIPHKDFDVHLGDPELRMISFSTGRRGCIGVLLGTAMATQLLASLIQGFHWRASPKAGKVELVESETDLFMHKPLIAHATPRLEQNVYLQLFGNN</sequence>
<dbReference type="GO" id="GO:0005506">
    <property type="term" value="F:iron ion binding"/>
    <property type="evidence" value="ECO:0007669"/>
    <property type="project" value="InterPro"/>
</dbReference>
<comment type="subcellular location">
    <subcellularLocation>
        <location evidence="2">Membrane</location>
        <topology evidence="2">Single-pass membrane protein</topology>
    </subcellularLocation>
</comment>
<dbReference type="EMBL" id="SDAM02001843">
    <property type="protein sequence ID" value="KAH6821868.1"/>
    <property type="molecule type" value="Genomic_DNA"/>
</dbReference>
<protein>
    <submittedName>
        <fullName evidence="12">Phenylalanine N-monooxygenase-like protein</fullName>
    </submittedName>
</protein>
<gene>
    <name evidence="12" type="ORF">C2S53_014599</name>
</gene>
<dbReference type="SUPFAM" id="SSF48264">
    <property type="entry name" value="Cytochrome P450"/>
    <property type="match status" value="1"/>
</dbReference>
<keyword evidence="8 10" id="KW-0503">Monooxygenase</keyword>
<keyword evidence="11" id="KW-1133">Transmembrane helix</keyword>
<dbReference type="Gene3D" id="1.10.630.10">
    <property type="entry name" value="Cytochrome P450"/>
    <property type="match status" value="1"/>
</dbReference>
<dbReference type="AlphaFoldDB" id="A0AAD4IVE0"/>
<evidence type="ECO:0000256" key="8">
    <source>
        <dbReference type="ARBA" id="ARBA00023033"/>
    </source>
</evidence>
<evidence type="ECO:0000256" key="11">
    <source>
        <dbReference type="SAM" id="Phobius"/>
    </source>
</evidence>
<evidence type="ECO:0000256" key="4">
    <source>
        <dbReference type="ARBA" id="ARBA00022617"/>
    </source>
</evidence>
<dbReference type="Proteomes" id="UP001190926">
    <property type="component" value="Unassembled WGS sequence"/>
</dbReference>
<keyword evidence="13" id="KW-1185">Reference proteome</keyword>
<dbReference type="InterPro" id="IPR036396">
    <property type="entry name" value="Cyt_P450_sf"/>
</dbReference>
<comment type="cofactor">
    <cofactor evidence="1 9">
        <name>heme</name>
        <dbReference type="ChEBI" id="CHEBI:30413"/>
    </cofactor>
</comment>
<dbReference type="InterPro" id="IPR002401">
    <property type="entry name" value="Cyt_P450_E_grp-I"/>
</dbReference>
<dbReference type="PANTHER" id="PTHR47944:SF4">
    <property type="entry name" value="OS09G0441700 PROTEIN"/>
    <property type="match status" value="1"/>
</dbReference>
<dbReference type="PRINTS" id="PR00385">
    <property type="entry name" value="P450"/>
</dbReference>
<evidence type="ECO:0000256" key="3">
    <source>
        <dbReference type="ARBA" id="ARBA00010617"/>
    </source>
</evidence>
<dbReference type="PROSITE" id="PS00086">
    <property type="entry name" value="CYTOCHROME_P450"/>
    <property type="match status" value="1"/>
</dbReference>
<evidence type="ECO:0000256" key="9">
    <source>
        <dbReference type="PIRSR" id="PIRSR602401-1"/>
    </source>
</evidence>
<accession>A0AAD4IVE0</accession>
<dbReference type="Pfam" id="PF00067">
    <property type="entry name" value="p450"/>
    <property type="match status" value="1"/>
</dbReference>
<comment type="caution">
    <text evidence="12">The sequence shown here is derived from an EMBL/GenBank/DDBJ whole genome shotgun (WGS) entry which is preliminary data.</text>
</comment>
<dbReference type="InterPro" id="IPR001128">
    <property type="entry name" value="Cyt_P450"/>
</dbReference>
<dbReference type="GO" id="GO:0016020">
    <property type="term" value="C:membrane"/>
    <property type="evidence" value="ECO:0007669"/>
    <property type="project" value="UniProtKB-SubCell"/>
</dbReference>
<keyword evidence="5 9" id="KW-0479">Metal-binding</keyword>
<feature type="transmembrane region" description="Helical" evidence="11">
    <location>
        <begin position="6"/>
        <end position="24"/>
    </location>
</feature>
<keyword evidence="7 9" id="KW-0408">Iron</keyword>
<dbReference type="InterPro" id="IPR017972">
    <property type="entry name" value="Cyt_P450_CS"/>
</dbReference>
<evidence type="ECO:0000256" key="2">
    <source>
        <dbReference type="ARBA" id="ARBA00004167"/>
    </source>
</evidence>
<name>A0AAD4IVE0_PERFH</name>
<keyword evidence="11" id="KW-0472">Membrane</keyword>
<keyword evidence="6 10" id="KW-0560">Oxidoreductase</keyword>
<dbReference type="GO" id="GO:0020037">
    <property type="term" value="F:heme binding"/>
    <property type="evidence" value="ECO:0007669"/>
    <property type="project" value="InterPro"/>
</dbReference>
<dbReference type="PANTHER" id="PTHR47944">
    <property type="entry name" value="CYTOCHROME P450 98A9"/>
    <property type="match status" value="1"/>
</dbReference>
<evidence type="ECO:0000256" key="10">
    <source>
        <dbReference type="RuleBase" id="RU000461"/>
    </source>
</evidence>
<organism evidence="12 13">
    <name type="scientific">Perilla frutescens var. hirtella</name>
    <name type="common">Perilla citriodora</name>
    <name type="synonym">Perilla setoyensis</name>
    <dbReference type="NCBI Taxonomy" id="608512"/>
    <lineage>
        <taxon>Eukaryota</taxon>
        <taxon>Viridiplantae</taxon>
        <taxon>Streptophyta</taxon>
        <taxon>Embryophyta</taxon>
        <taxon>Tracheophyta</taxon>
        <taxon>Spermatophyta</taxon>
        <taxon>Magnoliopsida</taxon>
        <taxon>eudicotyledons</taxon>
        <taxon>Gunneridae</taxon>
        <taxon>Pentapetalae</taxon>
        <taxon>asterids</taxon>
        <taxon>lamiids</taxon>
        <taxon>Lamiales</taxon>
        <taxon>Lamiaceae</taxon>
        <taxon>Nepetoideae</taxon>
        <taxon>Elsholtzieae</taxon>
        <taxon>Perilla</taxon>
    </lineage>
</organism>
<proteinExistence type="inferred from homology"/>
<dbReference type="GO" id="GO:0016705">
    <property type="term" value="F:oxidoreductase activity, acting on paired donors, with incorporation or reduction of molecular oxygen"/>
    <property type="evidence" value="ECO:0007669"/>
    <property type="project" value="InterPro"/>
</dbReference>
<dbReference type="PRINTS" id="PR00463">
    <property type="entry name" value="EP450I"/>
</dbReference>
<keyword evidence="11" id="KW-0812">Transmembrane</keyword>
<evidence type="ECO:0000256" key="5">
    <source>
        <dbReference type="ARBA" id="ARBA00022723"/>
    </source>
</evidence>
<evidence type="ECO:0000313" key="13">
    <source>
        <dbReference type="Proteomes" id="UP001190926"/>
    </source>
</evidence>
<feature type="binding site" description="axial binding residue" evidence="9">
    <location>
        <position position="470"/>
    </location>
    <ligand>
        <name>heme</name>
        <dbReference type="ChEBI" id="CHEBI:30413"/>
    </ligand>
    <ligandPart>
        <name>Fe</name>
        <dbReference type="ChEBI" id="CHEBI:18248"/>
    </ligandPart>
</feature>
<comment type="similarity">
    <text evidence="3 10">Belongs to the cytochrome P450 family.</text>
</comment>
<dbReference type="GO" id="GO:0004497">
    <property type="term" value="F:monooxygenase activity"/>
    <property type="evidence" value="ECO:0007669"/>
    <property type="project" value="UniProtKB-KW"/>
</dbReference>
<evidence type="ECO:0000256" key="1">
    <source>
        <dbReference type="ARBA" id="ARBA00001971"/>
    </source>
</evidence>